<organism evidence="2 3">
    <name type="scientific">Tetradesmus obliquus</name>
    <name type="common">Green alga</name>
    <name type="synonym">Acutodesmus obliquus</name>
    <dbReference type="NCBI Taxonomy" id="3088"/>
    <lineage>
        <taxon>Eukaryota</taxon>
        <taxon>Viridiplantae</taxon>
        <taxon>Chlorophyta</taxon>
        <taxon>core chlorophytes</taxon>
        <taxon>Chlorophyceae</taxon>
        <taxon>CS clade</taxon>
        <taxon>Sphaeropleales</taxon>
        <taxon>Scenedesmaceae</taxon>
        <taxon>Tetradesmus</taxon>
    </lineage>
</organism>
<dbReference type="EMBL" id="CP126223">
    <property type="protein sequence ID" value="WIA23434.1"/>
    <property type="molecule type" value="Genomic_DNA"/>
</dbReference>
<keyword evidence="1" id="KW-0732">Signal</keyword>
<reference evidence="2 3" key="1">
    <citation type="submission" date="2023-05" db="EMBL/GenBank/DDBJ databases">
        <title>A 100% complete, gapless, phased diploid assembly of the Scenedesmus obliquus UTEX 3031 genome.</title>
        <authorList>
            <person name="Biondi T.C."/>
            <person name="Hanschen E.R."/>
            <person name="Kwon T."/>
            <person name="Eng W."/>
            <person name="Kruse C.P.S."/>
            <person name="Koehler S.I."/>
            <person name="Kunde Y."/>
            <person name="Gleasner C.D."/>
            <person name="You Mak K.T."/>
            <person name="Polle J."/>
            <person name="Hovde B.T."/>
            <person name="Starkenburg S.R."/>
        </authorList>
    </citation>
    <scope>NUCLEOTIDE SEQUENCE [LARGE SCALE GENOMIC DNA]</scope>
    <source>
        <strain evidence="2 3">DOE0152z</strain>
    </source>
</reference>
<protein>
    <recommendedName>
        <fullName evidence="4">Calcineurin-like phosphoesterase domain-containing protein</fullName>
    </recommendedName>
</protein>
<proteinExistence type="predicted"/>
<dbReference type="Proteomes" id="UP001244341">
    <property type="component" value="Chromosome 16b"/>
</dbReference>
<feature type="signal peptide" evidence="1">
    <location>
        <begin position="1"/>
        <end position="21"/>
    </location>
</feature>
<evidence type="ECO:0000256" key="1">
    <source>
        <dbReference type="SAM" id="SignalP"/>
    </source>
</evidence>
<accession>A0ABY8UR94</accession>
<feature type="chain" id="PRO_5045584183" description="Calcineurin-like phosphoesterase domain-containing protein" evidence="1">
    <location>
        <begin position="22"/>
        <end position="358"/>
    </location>
</feature>
<evidence type="ECO:0000313" key="2">
    <source>
        <dbReference type="EMBL" id="WIA23434.1"/>
    </source>
</evidence>
<keyword evidence="3" id="KW-1185">Reference proteome</keyword>
<gene>
    <name evidence="2" type="ORF">OEZ85_000189</name>
</gene>
<sequence length="358" mass="39453">MATGITRLLLLAAVCVTVAHAADRSLLTNLRTPYQIGLWGDLPYSDLQATVGVPNLIKDMNSYALRFSAFNGDWKAGSGNSSSTTPSKCSNELYAQCLGYLNSLKAPAMYTPGDNEWTDCDREKNGNYSSRERLDYIRKTFFGADKSLGQRKLSQVVQSEALCIDENGAPTACSENRRWEVNGVTYFTMNVPGSCNNLCDTSPDELEFKARNAANIKWMKDSFAAAAKAGSAAIMIISQADPGWDDSDKTRAPLRDAKNLTQIDSDPDGFFEYLTALREQVIAFKKPVAYVHGDSHYFRVDKPFLDSKGARLVNFTRVQTPGSNANNGNNDVNWVKVIVNPTSREVFNYALMIVPGNN</sequence>
<dbReference type="SUPFAM" id="SSF56300">
    <property type="entry name" value="Metallo-dependent phosphatases"/>
    <property type="match status" value="1"/>
</dbReference>
<evidence type="ECO:0008006" key="4">
    <source>
        <dbReference type="Google" id="ProtNLM"/>
    </source>
</evidence>
<dbReference type="InterPro" id="IPR029052">
    <property type="entry name" value="Metallo-depent_PP-like"/>
</dbReference>
<name>A0ABY8UR94_TETOB</name>
<evidence type="ECO:0000313" key="3">
    <source>
        <dbReference type="Proteomes" id="UP001244341"/>
    </source>
</evidence>